<dbReference type="EMBL" id="JARQWQ010000019">
    <property type="protein sequence ID" value="KAK2565575.1"/>
    <property type="molecule type" value="Genomic_DNA"/>
</dbReference>
<evidence type="ECO:0000256" key="1">
    <source>
        <dbReference type="ARBA" id="ARBA00004123"/>
    </source>
</evidence>
<feature type="domain" description="C2H2-type" evidence="8">
    <location>
        <begin position="229"/>
        <end position="252"/>
    </location>
</feature>
<dbReference type="AlphaFoldDB" id="A0AAD9QQP8"/>
<protein>
    <submittedName>
        <fullName evidence="9">Krueppel-like factor 5</fullName>
    </submittedName>
</protein>
<dbReference type="Pfam" id="PF13465">
    <property type="entry name" value="zf-H2C2_2"/>
    <property type="match status" value="1"/>
</dbReference>
<sequence length="284" mass="32006">MPMACTSFDNLFRAQDSVMYRNSYQGEGNPLTAGVYSLLMPTSEEEIQQTLHEMDSYLCSSSSTTVQSETSHFNPSQPTKFPEMTEGKRDCRFPQPAMTTVMCTVAQSESIPALNIRHQWPQVTISATTPSSSIQTTSNADVASGFGFSHAQNFQPVSDREELEVNHAFLCDFPGCKKRYTKSSHLGTHKRIHTGEKPFLCPWENCGWCFRRSDELKRHYRRHTGEKPYVCPLCGRSFSRSDHRSSHIKKIHPLISAIANTHSSAESFPGDVQVEGKECQQKEI</sequence>
<reference evidence="9" key="2">
    <citation type="journal article" date="2023" name="Science">
        <title>Genomic signatures of disease resistance in endangered staghorn corals.</title>
        <authorList>
            <person name="Vollmer S.V."/>
            <person name="Selwyn J.D."/>
            <person name="Despard B.A."/>
            <person name="Roesel C.L."/>
        </authorList>
    </citation>
    <scope>NUCLEOTIDE SEQUENCE</scope>
    <source>
        <strain evidence="9">K2</strain>
    </source>
</reference>
<dbReference type="Proteomes" id="UP001249851">
    <property type="component" value="Unassembled WGS sequence"/>
</dbReference>
<keyword evidence="4 7" id="KW-0863">Zinc-finger</keyword>
<evidence type="ECO:0000256" key="2">
    <source>
        <dbReference type="ARBA" id="ARBA00022723"/>
    </source>
</evidence>
<accession>A0AAD9QQP8</accession>
<keyword evidence="10" id="KW-1185">Reference proteome</keyword>
<dbReference type="PANTHER" id="PTHR23235:SF144">
    <property type="entry name" value="C2H2-TYPE DOMAIN-CONTAINING PROTEIN"/>
    <property type="match status" value="1"/>
</dbReference>
<feature type="domain" description="C2H2-type" evidence="8">
    <location>
        <begin position="169"/>
        <end position="198"/>
    </location>
</feature>
<keyword evidence="5" id="KW-0862">Zinc</keyword>
<dbReference type="PANTHER" id="PTHR23235">
    <property type="entry name" value="KRUEPPEL-LIKE TRANSCRIPTION FACTOR"/>
    <property type="match status" value="1"/>
</dbReference>
<dbReference type="FunFam" id="3.30.160.60:FF:000100">
    <property type="entry name" value="Zinc finger 45-like"/>
    <property type="match status" value="1"/>
</dbReference>
<dbReference type="PROSITE" id="PS50157">
    <property type="entry name" value="ZINC_FINGER_C2H2_2"/>
    <property type="match status" value="3"/>
</dbReference>
<evidence type="ECO:0000313" key="9">
    <source>
        <dbReference type="EMBL" id="KAK2565575.1"/>
    </source>
</evidence>
<comment type="subcellular location">
    <subcellularLocation>
        <location evidence="1">Nucleus</location>
    </subcellularLocation>
</comment>
<evidence type="ECO:0000256" key="3">
    <source>
        <dbReference type="ARBA" id="ARBA00022737"/>
    </source>
</evidence>
<evidence type="ECO:0000256" key="4">
    <source>
        <dbReference type="ARBA" id="ARBA00022771"/>
    </source>
</evidence>
<evidence type="ECO:0000256" key="7">
    <source>
        <dbReference type="PROSITE-ProRule" id="PRU00042"/>
    </source>
</evidence>
<dbReference type="InterPro" id="IPR013087">
    <property type="entry name" value="Znf_C2H2_type"/>
</dbReference>
<evidence type="ECO:0000256" key="5">
    <source>
        <dbReference type="ARBA" id="ARBA00022833"/>
    </source>
</evidence>
<dbReference type="GO" id="GO:0008270">
    <property type="term" value="F:zinc ion binding"/>
    <property type="evidence" value="ECO:0007669"/>
    <property type="project" value="UniProtKB-KW"/>
</dbReference>
<dbReference type="FunFam" id="3.30.160.60:FF:000125">
    <property type="entry name" value="Putative zinc finger protein 143"/>
    <property type="match status" value="1"/>
</dbReference>
<dbReference type="GO" id="GO:0005634">
    <property type="term" value="C:nucleus"/>
    <property type="evidence" value="ECO:0007669"/>
    <property type="project" value="UniProtKB-SubCell"/>
</dbReference>
<keyword evidence="3" id="KW-0677">Repeat</keyword>
<dbReference type="Gene3D" id="3.30.160.60">
    <property type="entry name" value="Classic Zinc Finger"/>
    <property type="match status" value="3"/>
</dbReference>
<dbReference type="SUPFAM" id="SSF57667">
    <property type="entry name" value="beta-beta-alpha zinc fingers"/>
    <property type="match status" value="2"/>
</dbReference>
<proteinExistence type="predicted"/>
<reference evidence="9" key="1">
    <citation type="journal article" date="2023" name="G3 (Bethesda)">
        <title>Whole genome assembly and annotation of the endangered Caribbean coral Acropora cervicornis.</title>
        <authorList>
            <person name="Selwyn J.D."/>
            <person name="Vollmer S.V."/>
        </authorList>
    </citation>
    <scope>NUCLEOTIDE SEQUENCE</scope>
    <source>
        <strain evidence="9">K2</strain>
    </source>
</reference>
<dbReference type="FunFam" id="3.30.160.60:FF:000018">
    <property type="entry name" value="Krueppel-like factor 15"/>
    <property type="match status" value="1"/>
</dbReference>
<dbReference type="PROSITE" id="PS00028">
    <property type="entry name" value="ZINC_FINGER_C2H2_1"/>
    <property type="match status" value="3"/>
</dbReference>
<comment type="caution">
    <text evidence="9">The sequence shown here is derived from an EMBL/GenBank/DDBJ whole genome shotgun (WGS) entry which is preliminary data.</text>
</comment>
<evidence type="ECO:0000313" key="10">
    <source>
        <dbReference type="Proteomes" id="UP001249851"/>
    </source>
</evidence>
<feature type="domain" description="C2H2-type" evidence="8">
    <location>
        <begin position="199"/>
        <end position="228"/>
    </location>
</feature>
<organism evidence="9 10">
    <name type="scientific">Acropora cervicornis</name>
    <name type="common">Staghorn coral</name>
    <dbReference type="NCBI Taxonomy" id="6130"/>
    <lineage>
        <taxon>Eukaryota</taxon>
        <taxon>Metazoa</taxon>
        <taxon>Cnidaria</taxon>
        <taxon>Anthozoa</taxon>
        <taxon>Hexacorallia</taxon>
        <taxon>Scleractinia</taxon>
        <taxon>Astrocoeniina</taxon>
        <taxon>Acroporidae</taxon>
        <taxon>Acropora</taxon>
    </lineage>
</organism>
<evidence type="ECO:0000259" key="8">
    <source>
        <dbReference type="PROSITE" id="PS50157"/>
    </source>
</evidence>
<keyword evidence="2" id="KW-0479">Metal-binding</keyword>
<evidence type="ECO:0000256" key="6">
    <source>
        <dbReference type="ARBA" id="ARBA00023242"/>
    </source>
</evidence>
<name>A0AAD9QQP8_ACRCE</name>
<dbReference type="InterPro" id="IPR036236">
    <property type="entry name" value="Znf_C2H2_sf"/>
</dbReference>
<dbReference type="SMART" id="SM00355">
    <property type="entry name" value="ZnF_C2H2"/>
    <property type="match status" value="3"/>
</dbReference>
<keyword evidence="6" id="KW-0539">Nucleus</keyword>
<gene>
    <name evidence="9" type="ORF">P5673_010699</name>
</gene>